<evidence type="ECO:0000256" key="2">
    <source>
        <dbReference type="ARBA" id="ARBA00022448"/>
    </source>
</evidence>
<evidence type="ECO:0000256" key="4">
    <source>
        <dbReference type="ARBA" id="ARBA00022989"/>
    </source>
</evidence>
<evidence type="ECO:0000259" key="9">
    <source>
        <dbReference type="PROSITE" id="PS50850"/>
    </source>
</evidence>
<feature type="domain" description="Major facilitator superfamily (MFS) profile" evidence="9">
    <location>
        <begin position="15"/>
        <end position="456"/>
    </location>
</feature>
<keyword evidence="2" id="KW-0813">Transport</keyword>
<feature type="compositionally biased region" description="Basic and acidic residues" evidence="6">
    <location>
        <begin position="244"/>
        <end position="258"/>
    </location>
</feature>
<feature type="transmembrane region" description="Helical" evidence="7">
    <location>
        <begin position="318"/>
        <end position="336"/>
    </location>
</feature>
<dbReference type="SUPFAM" id="SSF103473">
    <property type="entry name" value="MFS general substrate transporter"/>
    <property type="match status" value="1"/>
</dbReference>
<evidence type="ECO:0000256" key="1">
    <source>
        <dbReference type="ARBA" id="ARBA00004141"/>
    </source>
</evidence>
<evidence type="ECO:0000256" key="5">
    <source>
        <dbReference type="ARBA" id="ARBA00023136"/>
    </source>
</evidence>
<dbReference type="GO" id="GO:0016020">
    <property type="term" value="C:membrane"/>
    <property type="evidence" value="ECO:0007669"/>
    <property type="project" value="UniProtKB-SubCell"/>
</dbReference>
<feature type="transmembrane region" description="Helical" evidence="7">
    <location>
        <begin position="118"/>
        <end position="136"/>
    </location>
</feature>
<dbReference type="InterPro" id="IPR011701">
    <property type="entry name" value="MFS"/>
</dbReference>
<feature type="transmembrane region" description="Helical" evidence="7">
    <location>
        <begin position="343"/>
        <end position="362"/>
    </location>
</feature>
<feature type="chain" id="PRO_5040844538" evidence="8">
    <location>
        <begin position="27"/>
        <end position="497"/>
    </location>
</feature>
<dbReference type="RefSeq" id="XP_058325669.1">
    <property type="nucleotide sequence ID" value="XM_058479101.1"/>
</dbReference>
<feature type="transmembrane region" description="Helical" evidence="7">
    <location>
        <begin position="284"/>
        <end position="306"/>
    </location>
</feature>
<dbReference type="PROSITE" id="PS50850">
    <property type="entry name" value="MFS"/>
    <property type="match status" value="1"/>
</dbReference>
<dbReference type="GeneID" id="83206405"/>
<evidence type="ECO:0000256" key="3">
    <source>
        <dbReference type="ARBA" id="ARBA00022692"/>
    </source>
</evidence>
<gene>
    <name evidence="10" type="ORF">N7468_009806</name>
</gene>
<feature type="transmembrane region" description="Helical" evidence="7">
    <location>
        <begin position="368"/>
        <end position="390"/>
    </location>
</feature>
<dbReference type="EMBL" id="JAPQKS010000008">
    <property type="protein sequence ID" value="KAJ5216798.1"/>
    <property type="molecule type" value="Genomic_DNA"/>
</dbReference>
<evidence type="ECO:0000256" key="7">
    <source>
        <dbReference type="SAM" id="Phobius"/>
    </source>
</evidence>
<keyword evidence="3 7" id="KW-0812">Transmembrane</keyword>
<keyword evidence="4 7" id="KW-1133">Transmembrane helix</keyword>
<reference evidence="10" key="1">
    <citation type="submission" date="2022-11" db="EMBL/GenBank/DDBJ databases">
        <authorList>
            <person name="Petersen C."/>
        </authorList>
    </citation>
    <scope>NUCLEOTIDE SEQUENCE</scope>
    <source>
        <strain evidence="10">IBT 19713</strain>
    </source>
</reference>
<feature type="transmembrane region" description="Helical" evidence="7">
    <location>
        <begin position="434"/>
        <end position="452"/>
    </location>
</feature>
<name>A0A9W9TBN3_9EURO</name>
<evidence type="ECO:0000313" key="11">
    <source>
        <dbReference type="Proteomes" id="UP001150941"/>
    </source>
</evidence>
<dbReference type="GO" id="GO:0022857">
    <property type="term" value="F:transmembrane transporter activity"/>
    <property type="evidence" value="ECO:0007669"/>
    <property type="project" value="InterPro"/>
</dbReference>
<accession>A0A9W9TBN3</accession>
<keyword evidence="11" id="KW-1185">Reference proteome</keyword>
<evidence type="ECO:0000256" key="6">
    <source>
        <dbReference type="SAM" id="MobiDB-lite"/>
    </source>
</evidence>
<dbReference type="AlphaFoldDB" id="A0A9W9TBN3"/>
<comment type="subcellular location">
    <subcellularLocation>
        <location evidence="1">Membrane</location>
        <topology evidence="1">Multi-pass membrane protein</topology>
    </subcellularLocation>
</comment>
<feature type="signal peptide" evidence="8">
    <location>
        <begin position="1"/>
        <end position="26"/>
    </location>
</feature>
<reference evidence="10" key="2">
    <citation type="journal article" date="2023" name="IMA Fungus">
        <title>Comparative genomic study of the Penicillium genus elucidates a diverse pangenome and 15 lateral gene transfer events.</title>
        <authorList>
            <person name="Petersen C."/>
            <person name="Sorensen T."/>
            <person name="Nielsen M.R."/>
            <person name="Sondergaard T.E."/>
            <person name="Sorensen J.L."/>
            <person name="Fitzpatrick D.A."/>
            <person name="Frisvad J.C."/>
            <person name="Nielsen K.L."/>
        </authorList>
    </citation>
    <scope>NUCLEOTIDE SEQUENCE</scope>
    <source>
        <strain evidence="10">IBT 19713</strain>
    </source>
</reference>
<proteinExistence type="predicted"/>
<dbReference type="InterPro" id="IPR020846">
    <property type="entry name" value="MFS_dom"/>
</dbReference>
<dbReference type="Proteomes" id="UP001150941">
    <property type="component" value="Unassembled WGS sequence"/>
</dbReference>
<dbReference type="Gene3D" id="1.20.1250.20">
    <property type="entry name" value="MFS general substrate transporter like domains"/>
    <property type="match status" value="1"/>
</dbReference>
<comment type="caution">
    <text evidence="10">The sequence shown here is derived from an EMBL/GenBank/DDBJ whole genome shotgun (WGS) entry which is preliminary data.</text>
</comment>
<feature type="region of interest" description="Disordered" evidence="6">
    <location>
        <begin position="239"/>
        <end position="271"/>
    </location>
</feature>
<keyword evidence="8" id="KW-0732">Signal</keyword>
<dbReference type="PANTHER" id="PTHR23504:SF31">
    <property type="entry name" value="MAJOR FACILITATOR SUPERFAMILY DOMAIN-CONTAINING PROTEIN 10"/>
    <property type="match status" value="1"/>
</dbReference>
<evidence type="ECO:0000313" key="10">
    <source>
        <dbReference type="EMBL" id="KAJ5216798.1"/>
    </source>
</evidence>
<feature type="transmembrane region" description="Helical" evidence="7">
    <location>
        <begin position="411"/>
        <end position="428"/>
    </location>
</feature>
<dbReference type="InterPro" id="IPR036259">
    <property type="entry name" value="MFS_trans_sf"/>
</dbReference>
<evidence type="ECO:0000256" key="8">
    <source>
        <dbReference type="SAM" id="SignalP"/>
    </source>
</evidence>
<dbReference type="Pfam" id="PF07690">
    <property type="entry name" value="MFS_1"/>
    <property type="match status" value="1"/>
</dbReference>
<organism evidence="10 11">
    <name type="scientific">Penicillium chermesinum</name>
    <dbReference type="NCBI Taxonomy" id="63820"/>
    <lineage>
        <taxon>Eukaryota</taxon>
        <taxon>Fungi</taxon>
        <taxon>Dikarya</taxon>
        <taxon>Ascomycota</taxon>
        <taxon>Pezizomycotina</taxon>
        <taxon>Eurotiomycetes</taxon>
        <taxon>Eurotiomycetidae</taxon>
        <taxon>Eurotiales</taxon>
        <taxon>Aspergillaceae</taxon>
        <taxon>Penicillium</taxon>
    </lineage>
</organism>
<protein>
    <submittedName>
        <fullName evidence="10">Major facilitator superfamily domain-containing protein 10</fullName>
    </submittedName>
</protein>
<feature type="transmembrane region" description="Helical" evidence="7">
    <location>
        <begin position="464"/>
        <end position="490"/>
    </location>
</feature>
<keyword evidence="5 7" id="KW-0472">Membrane</keyword>
<feature type="transmembrane region" description="Helical" evidence="7">
    <location>
        <begin position="84"/>
        <end position="106"/>
    </location>
</feature>
<sequence>MAVAGAQRKQVLKVLMISLLLDLVMTEHSFHCISFTFILPLFPSLLSFYRAQDPSPDSLLNRIFHYLNAYKNAFARPIDSRYDIVLLGGALGSLFSLLQAFAAPVIGHLSDKHGRRRALLTAMVGNILSVALWVSATDFRTFLASRIVGGLSEANVQLANAIVADVTDEARRGASMALVGACFSIAFTFGPMLGAGLSTVDVVAANPFMAAAAVSLALIFLETVYLWACLPETHPQFTSLEQESEPRADEKKAAEPPKKPQPGTGSNGQVTHTNNPALLNAVHFLFLLPFSGLEFSLPFITTTIYAGTTSASPAALNGRLLSMMGLIASLLQGTVVRRLPPLLTMRAGIVACALSFFCLARVDSVTGLYAAGALLAVTTATVVTSLNSLGSFEAREANRGAVMGRLRGWGQAGRAAGPVLFCTLFWWAGREAAFTIGGIAMSVVALLVFSLLKSPRCACEGRMMILYKIGIFYPQIVLTCFGGGIILWGLQVNVYGE</sequence>
<dbReference type="PANTHER" id="PTHR23504">
    <property type="entry name" value="MAJOR FACILITATOR SUPERFAMILY DOMAIN-CONTAINING PROTEIN 10"/>
    <property type="match status" value="1"/>
</dbReference>
<dbReference type="FunFam" id="1.20.1250.20:FF:000223">
    <property type="entry name" value="Major facilitator superfamily domain-containing protein"/>
    <property type="match status" value="1"/>
</dbReference>
<dbReference type="OrthoDB" id="196650at2759"/>
<feature type="transmembrane region" description="Helical" evidence="7">
    <location>
        <begin position="176"/>
        <end position="196"/>
    </location>
</feature>
<feature type="transmembrane region" description="Helical" evidence="7">
    <location>
        <begin position="208"/>
        <end position="230"/>
    </location>
</feature>